<keyword evidence="1" id="KW-0472">Membrane</keyword>
<accession>A0ABY5AS39</accession>
<dbReference type="InterPro" id="IPR022227">
    <property type="entry name" value="DUF3754"/>
</dbReference>
<organism evidence="2 3">
    <name type="scientific">Phormidium yuhuli AB48</name>
    <dbReference type="NCBI Taxonomy" id="2940671"/>
    <lineage>
        <taxon>Bacteria</taxon>
        <taxon>Bacillati</taxon>
        <taxon>Cyanobacteriota</taxon>
        <taxon>Cyanophyceae</taxon>
        <taxon>Oscillatoriophycideae</taxon>
        <taxon>Oscillatoriales</taxon>
        <taxon>Oscillatoriaceae</taxon>
        <taxon>Phormidium</taxon>
        <taxon>Phormidium yuhuli</taxon>
    </lineage>
</organism>
<feature type="transmembrane region" description="Helical" evidence="1">
    <location>
        <begin position="276"/>
        <end position="295"/>
    </location>
</feature>
<evidence type="ECO:0000313" key="2">
    <source>
        <dbReference type="EMBL" id="USR92038.1"/>
    </source>
</evidence>
<gene>
    <name evidence="2" type="ORF">NEA10_04755</name>
</gene>
<keyword evidence="1" id="KW-1133">Transmembrane helix</keyword>
<proteinExistence type="predicted"/>
<dbReference type="EMBL" id="CP098611">
    <property type="protein sequence ID" value="USR92038.1"/>
    <property type="molecule type" value="Genomic_DNA"/>
</dbReference>
<name>A0ABY5AS39_9CYAN</name>
<feature type="transmembrane region" description="Helical" evidence="1">
    <location>
        <begin position="225"/>
        <end position="256"/>
    </location>
</feature>
<keyword evidence="3" id="KW-1185">Reference proteome</keyword>
<protein>
    <submittedName>
        <fullName evidence="2">DUF3754 domain-containing protein</fullName>
    </submittedName>
</protein>
<dbReference type="RefSeq" id="WP_252664117.1">
    <property type="nucleotide sequence ID" value="NZ_CP098611.1"/>
</dbReference>
<keyword evidence="1" id="KW-0812">Transmembrane</keyword>
<dbReference type="Proteomes" id="UP001056708">
    <property type="component" value="Chromosome"/>
</dbReference>
<dbReference type="PANTHER" id="PTHR33645:SF11">
    <property type="entry name" value="AMINOPEPTIDASE (DUF3754)"/>
    <property type="match status" value="1"/>
</dbReference>
<reference evidence="2" key="1">
    <citation type="submission" date="2022-06" db="EMBL/GenBank/DDBJ databases">
        <title>Genome sequence of Phormidium yuhuli AB48 isolated from an industrial photobioreactor environment.</title>
        <authorList>
            <person name="Qiu Y."/>
            <person name="Noonan A.J.C."/>
            <person name="Dofher K."/>
            <person name="Koch M."/>
            <person name="Kieft B."/>
            <person name="Lin X."/>
            <person name="Ziels R.M."/>
            <person name="Hallam S.J."/>
        </authorList>
    </citation>
    <scope>NUCLEOTIDE SEQUENCE</scope>
    <source>
        <strain evidence="2">AB48</strain>
    </source>
</reference>
<evidence type="ECO:0000313" key="3">
    <source>
        <dbReference type="Proteomes" id="UP001056708"/>
    </source>
</evidence>
<evidence type="ECO:0000256" key="1">
    <source>
        <dbReference type="SAM" id="Phobius"/>
    </source>
</evidence>
<dbReference type="PANTHER" id="PTHR33645">
    <property type="entry name" value="AMINOPEPTIDASE (DUF3754)"/>
    <property type="match status" value="1"/>
</dbReference>
<sequence length="436" mass="50663">MAVYDDREAFIPYRFNDLIQLCLQDGELPPDDQQTFQDFAHLLSNYYHVKFHHYAREILDNYAAFNPDRDTHAISEPTAAELEAMDERVVEKFRQVLKGANYIELSDEMLQQALNEKPLVDLKTNVDFQDFDRFLCFYRGDIFETVKLKKWVFWTEERELDILQRVVVLIRYKGPKHFEQRNIDLDEMKFIPGKMYVYLYKNVPKSDLELLFPNVQTSMTLKDQLLFGIPAIGAAIPAILRVLPQLLLVVSVILFLTIGPPDIDELQADEEDVQNLLPVLLAVASLTMALGGLAFKQYSQYQNKRIKFQKKVTDTLFFRNIATNASVFSSLINAAQDEECKEVILVYYHLLTHPKPLTPDQLDDEIEQWLDSHFGIQLDFDIKTPLRSLETLRGGPENKPLLSYDEDGHCQVVPLEEAQQIIDWVWDRIFDYANSL</sequence>
<dbReference type="Pfam" id="PF12576">
    <property type="entry name" value="DUF3754"/>
    <property type="match status" value="1"/>
</dbReference>